<proteinExistence type="predicted"/>
<gene>
    <name evidence="1" type="ORF">J21TS3_48550</name>
</gene>
<reference evidence="1 2" key="1">
    <citation type="submission" date="2021-03" db="EMBL/GenBank/DDBJ databases">
        <title>Antimicrobial resistance genes in bacteria isolated from Japanese honey, and their potential for conferring macrolide and lincosamide resistance in the American foulbrood pathogen Paenibacillus larvae.</title>
        <authorList>
            <person name="Okamoto M."/>
            <person name="Kumagai M."/>
            <person name="Kanamori H."/>
            <person name="Takamatsu D."/>
        </authorList>
    </citation>
    <scope>NUCLEOTIDE SEQUENCE [LARGE SCALE GENOMIC DNA]</scope>
    <source>
        <strain evidence="1 2">J21TS3</strain>
    </source>
</reference>
<evidence type="ECO:0000313" key="2">
    <source>
        <dbReference type="Proteomes" id="UP000680638"/>
    </source>
</evidence>
<comment type="caution">
    <text evidence="1">The sequence shown here is derived from an EMBL/GenBank/DDBJ whole genome shotgun (WGS) entry which is preliminary data.</text>
</comment>
<dbReference type="Proteomes" id="UP000680638">
    <property type="component" value="Unassembled WGS sequence"/>
</dbReference>
<accession>A0ABQ4M3J8</accession>
<sequence length="65" mass="7506">MYAFFFYVNFHLLFVIPSDAQSMISDENRLMGFDSQTLQCPLEYFGIGLPNPFRFGDQNFPAISV</sequence>
<name>A0ABQ4M3J8_9BACL</name>
<protein>
    <submittedName>
        <fullName evidence="1">Uncharacterized protein</fullName>
    </submittedName>
</protein>
<organism evidence="1 2">
    <name type="scientific">Paenibacillus cookii</name>
    <dbReference type="NCBI Taxonomy" id="157839"/>
    <lineage>
        <taxon>Bacteria</taxon>
        <taxon>Bacillati</taxon>
        <taxon>Bacillota</taxon>
        <taxon>Bacilli</taxon>
        <taxon>Bacillales</taxon>
        <taxon>Paenibacillaceae</taxon>
        <taxon>Paenibacillus</taxon>
    </lineage>
</organism>
<dbReference type="EMBL" id="BORW01000044">
    <property type="protein sequence ID" value="GIO70034.1"/>
    <property type="molecule type" value="Genomic_DNA"/>
</dbReference>
<keyword evidence="2" id="KW-1185">Reference proteome</keyword>
<evidence type="ECO:0000313" key="1">
    <source>
        <dbReference type="EMBL" id="GIO70034.1"/>
    </source>
</evidence>